<reference evidence="1" key="1">
    <citation type="submission" date="2023-06" db="EMBL/GenBank/DDBJ databases">
        <title>Genome-scale phylogeny and comparative genomics of the fungal order Sordariales.</title>
        <authorList>
            <consortium name="Lawrence Berkeley National Laboratory"/>
            <person name="Hensen N."/>
            <person name="Bonometti L."/>
            <person name="Westerberg I."/>
            <person name="Brannstrom I.O."/>
            <person name="Guillou S."/>
            <person name="Cros-Aarteil S."/>
            <person name="Calhoun S."/>
            <person name="Haridas S."/>
            <person name="Kuo A."/>
            <person name="Mondo S."/>
            <person name="Pangilinan J."/>
            <person name="Riley R."/>
            <person name="Labutti K."/>
            <person name="Andreopoulos B."/>
            <person name="Lipzen A."/>
            <person name="Chen C."/>
            <person name="Yanf M."/>
            <person name="Daum C."/>
            <person name="Ng V."/>
            <person name="Clum A."/>
            <person name="Steindorff A."/>
            <person name="Ohm R."/>
            <person name="Martin F."/>
            <person name="Silar P."/>
            <person name="Natvig D."/>
            <person name="Lalanne C."/>
            <person name="Gautier V."/>
            <person name="Ament-Velasquez S.L."/>
            <person name="Kruys A."/>
            <person name="Hutchinson M.I."/>
            <person name="Powell A.J."/>
            <person name="Barry K."/>
            <person name="Miller A.N."/>
            <person name="Grigoriev I.V."/>
            <person name="Debuchy R."/>
            <person name="Gladieux P."/>
            <person name="Thoren M.H."/>
            <person name="Johannesson H."/>
        </authorList>
    </citation>
    <scope>NUCLEOTIDE SEQUENCE</scope>
    <source>
        <strain evidence="1">CBS 606.72</strain>
    </source>
</reference>
<dbReference type="AlphaFoldDB" id="A0AA39WW31"/>
<dbReference type="Proteomes" id="UP001175000">
    <property type="component" value="Unassembled WGS sequence"/>
</dbReference>
<evidence type="ECO:0000313" key="2">
    <source>
        <dbReference type="Proteomes" id="UP001175000"/>
    </source>
</evidence>
<comment type="caution">
    <text evidence="1">The sequence shown here is derived from an EMBL/GenBank/DDBJ whole genome shotgun (WGS) entry which is preliminary data.</text>
</comment>
<sequence>MASPSLQPPHRARNTLLSSDEDALAYSDGTSASPQLNNSRGWRTASTGDKIWTEFEVRRSSAEYYLNLYYECMDAITADASSLDYGTIDQPLSPELSNANMVQLKIYRDTILRELIVMEDIAVYLQQAYNTSIHDSSIPTRTAIWTIACCLAAASRSSAVIVGASAAGAIAGGLALAIPPAWRAYHAAKLDGALAGLRDLKKTVADGEVPAQHKNLLDASRFASLEGIAESIQVVGGRVIGEES</sequence>
<keyword evidence="2" id="KW-1185">Reference proteome</keyword>
<proteinExistence type="predicted"/>
<protein>
    <submittedName>
        <fullName evidence="1">Uncharacterized protein</fullName>
    </submittedName>
</protein>
<evidence type="ECO:0000313" key="1">
    <source>
        <dbReference type="EMBL" id="KAK0622708.1"/>
    </source>
</evidence>
<dbReference type="EMBL" id="JAULSU010000003">
    <property type="protein sequence ID" value="KAK0622708.1"/>
    <property type="molecule type" value="Genomic_DNA"/>
</dbReference>
<gene>
    <name evidence="1" type="ORF">B0T14DRAFT_514313</name>
</gene>
<organism evidence="1 2">
    <name type="scientific">Immersiella caudata</name>
    <dbReference type="NCBI Taxonomy" id="314043"/>
    <lineage>
        <taxon>Eukaryota</taxon>
        <taxon>Fungi</taxon>
        <taxon>Dikarya</taxon>
        <taxon>Ascomycota</taxon>
        <taxon>Pezizomycotina</taxon>
        <taxon>Sordariomycetes</taxon>
        <taxon>Sordariomycetidae</taxon>
        <taxon>Sordariales</taxon>
        <taxon>Lasiosphaeriaceae</taxon>
        <taxon>Immersiella</taxon>
    </lineage>
</organism>
<name>A0AA39WW31_9PEZI</name>
<accession>A0AA39WW31</accession>